<protein>
    <recommendedName>
        <fullName evidence="3">Pseudouridine synthase RsuA/RluA-like domain-containing protein</fullName>
    </recommendedName>
</protein>
<name>A0ABQ9H0Y1_9NEOP</name>
<comment type="caution">
    <text evidence="1">The sequence shown here is derived from an EMBL/GenBank/DDBJ whole genome shotgun (WGS) entry which is preliminary data.</text>
</comment>
<sequence length="772" mass="86386">MVKYRILKSCLCSFREKYKDTDRHDGNTARLARRSDEALGVRVSVARIAPSLLDLGRGIHRTHNERANNSVYRKHTFQDKILRWQERRRTASEQVGRHTRGDVQWAGDEAEPRVARSPVKRMRTCISLWRRFHEQHSSGTAFTGRRKSGLQKRNITNDSHLSLVHVPPVRNVLESSERPLNFTRALARWPPPKIARSPAVACAECPNAQDILTPPVVFSSGERMGCDANTSRRCQLFTGFPEVGQSGSECLVPGRREDRSQKMGEEGIHLCSYNRLGIGSELTSDAAVLTNTDLCCRRLSRQHAAHLFHLPLYPSPAHPRIFTSYQGVSEEIRAALNIEVFRAYEGGVRGEGNGRSRENPLISGIVRHDSQLRRSGVSRPGIEPGSPWWEASELTTRPPRHPLYKCDYALKLQWTQLFSVETPPRLKFQMRVHSRTRKVGAVFTGDCVIGGVAKPIAFLVGWFSPVVFMTANRGGETWPLGITSTALQFPRHSSAASRFQQELVRRFDVYGRRVARVVGEGSQRSGDATPKRTNLNLDTFRHPAISTLLTGRLYRCQESGVHKGDIGRRINGPIALTRKTPCSSCCVYECSMWGRCGVVVRLIASHLGEPGYIPGRCRWSASFLGDLPFRQPLHSSAAPHSPRFTLIGSQDLDVKSCPNPSTLLVSARAKFNCGWQHWLRQPQAARNAREIYFPANWGQRGSIKCDPATLTAIVAAGDTIWTPPGVTRQQPQRHNKKKAWGGKSAVPVCWQDWIGVGRRGSARRGTNDGLRP</sequence>
<organism evidence="1 2">
    <name type="scientific">Dryococelus australis</name>
    <dbReference type="NCBI Taxonomy" id="614101"/>
    <lineage>
        <taxon>Eukaryota</taxon>
        <taxon>Metazoa</taxon>
        <taxon>Ecdysozoa</taxon>
        <taxon>Arthropoda</taxon>
        <taxon>Hexapoda</taxon>
        <taxon>Insecta</taxon>
        <taxon>Pterygota</taxon>
        <taxon>Neoptera</taxon>
        <taxon>Polyneoptera</taxon>
        <taxon>Phasmatodea</taxon>
        <taxon>Verophasmatodea</taxon>
        <taxon>Anareolatae</taxon>
        <taxon>Phasmatidae</taxon>
        <taxon>Eurycanthinae</taxon>
        <taxon>Dryococelus</taxon>
    </lineage>
</organism>
<accession>A0ABQ9H0Y1</accession>
<proteinExistence type="predicted"/>
<dbReference type="EMBL" id="JARBHB010000008">
    <property type="protein sequence ID" value="KAJ8877964.1"/>
    <property type="molecule type" value="Genomic_DNA"/>
</dbReference>
<evidence type="ECO:0000313" key="2">
    <source>
        <dbReference type="Proteomes" id="UP001159363"/>
    </source>
</evidence>
<keyword evidence="2" id="KW-1185">Reference proteome</keyword>
<evidence type="ECO:0000313" key="1">
    <source>
        <dbReference type="EMBL" id="KAJ8877964.1"/>
    </source>
</evidence>
<gene>
    <name evidence="1" type="ORF">PR048_022427</name>
</gene>
<dbReference type="Proteomes" id="UP001159363">
    <property type="component" value="Chromosome 7"/>
</dbReference>
<reference evidence="1 2" key="1">
    <citation type="submission" date="2023-02" db="EMBL/GenBank/DDBJ databases">
        <title>LHISI_Scaffold_Assembly.</title>
        <authorList>
            <person name="Stuart O.P."/>
            <person name="Cleave R."/>
            <person name="Magrath M.J.L."/>
            <person name="Mikheyev A.S."/>
        </authorList>
    </citation>
    <scope>NUCLEOTIDE SEQUENCE [LARGE SCALE GENOMIC DNA]</scope>
    <source>
        <strain evidence="1">Daus_M_001</strain>
        <tissue evidence="1">Leg muscle</tissue>
    </source>
</reference>
<evidence type="ECO:0008006" key="3">
    <source>
        <dbReference type="Google" id="ProtNLM"/>
    </source>
</evidence>